<dbReference type="Gene3D" id="2.30.180.10">
    <property type="entry name" value="FAS1 domain"/>
    <property type="match status" value="1"/>
</dbReference>
<evidence type="ECO:0008006" key="4">
    <source>
        <dbReference type="Google" id="ProtNLM"/>
    </source>
</evidence>
<dbReference type="SUPFAM" id="SSF82153">
    <property type="entry name" value="FAS1 domain"/>
    <property type="match status" value="1"/>
</dbReference>
<dbReference type="PANTHER" id="PTHR32382">
    <property type="entry name" value="FASCICLIN-LIKE ARABINOGALACTAN PROTEIN"/>
    <property type="match status" value="1"/>
</dbReference>
<protein>
    <recommendedName>
        <fullName evidence="4">FAS1 domain-containing protein</fullName>
    </recommendedName>
</protein>
<name>A0AAQ3P497_VIGMU</name>
<accession>A0AAQ3P497</accession>
<evidence type="ECO:0000313" key="3">
    <source>
        <dbReference type="Proteomes" id="UP001374535"/>
    </source>
</evidence>
<evidence type="ECO:0000256" key="1">
    <source>
        <dbReference type="SAM" id="SignalP"/>
    </source>
</evidence>
<gene>
    <name evidence="2" type="ORF">V8G54_008455</name>
</gene>
<feature type="signal peptide" evidence="1">
    <location>
        <begin position="1"/>
        <end position="23"/>
    </location>
</feature>
<dbReference type="InterPro" id="IPR033254">
    <property type="entry name" value="Plant_FLA"/>
</dbReference>
<organism evidence="2 3">
    <name type="scientific">Vigna mungo</name>
    <name type="common">Black gram</name>
    <name type="synonym">Phaseolus mungo</name>
    <dbReference type="NCBI Taxonomy" id="3915"/>
    <lineage>
        <taxon>Eukaryota</taxon>
        <taxon>Viridiplantae</taxon>
        <taxon>Streptophyta</taxon>
        <taxon>Embryophyta</taxon>
        <taxon>Tracheophyta</taxon>
        <taxon>Spermatophyta</taxon>
        <taxon>Magnoliopsida</taxon>
        <taxon>eudicotyledons</taxon>
        <taxon>Gunneridae</taxon>
        <taxon>Pentapetalae</taxon>
        <taxon>rosids</taxon>
        <taxon>fabids</taxon>
        <taxon>Fabales</taxon>
        <taxon>Fabaceae</taxon>
        <taxon>Papilionoideae</taxon>
        <taxon>50 kb inversion clade</taxon>
        <taxon>NPAAA clade</taxon>
        <taxon>indigoferoid/millettioid clade</taxon>
        <taxon>Phaseoleae</taxon>
        <taxon>Vigna</taxon>
    </lineage>
</organism>
<feature type="chain" id="PRO_5042922294" description="FAS1 domain-containing protein" evidence="1">
    <location>
        <begin position="24"/>
        <end position="363"/>
    </location>
</feature>
<evidence type="ECO:0000313" key="2">
    <source>
        <dbReference type="EMBL" id="WVZ21133.1"/>
    </source>
</evidence>
<keyword evidence="1" id="KW-0732">Signal</keyword>
<dbReference type="EMBL" id="CP144699">
    <property type="protein sequence ID" value="WVZ21133.1"/>
    <property type="molecule type" value="Genomic_DNA"/>
</dbReference>
<dbReference type="GO" id="GO:0005886">
    <property type="term" value="C:plasma membrane"/>
    <property type="evidence" value="ECO:0007669"/>
    <property type="project" value="TreeGrafter"/>
</dbReference>
<reference evidence="2 3" key="1">
    <citation type="journal article" date="2023" name="Life. Sci Alliance">
        <title>Evolutionary insights into 3D genome organization and epigenetic landscape of Vigna mungo.</title>
        <authorList>
            <person name="Junaid A."/>
            <person name="Singh B."/>
            <person name="Bhatia S."/>
        </authorList>
    </citation>
    <scope>NUCLEOTIDE SEQUENCE [LARGE SCALE GENOMIC DNA]</scope>
    <source>
        <strain evidence="2">Urdbean</strain>
    </source>
</reference>
<dbReference type="Proteomes" id="UP001374535">
    <property type="component" value="Chromosome 2"/>
</dbReference>
<proteinExistence type="predicted"/>
<dbReference type="AlphaFoldDB" id="A0AAQ3P497"/>
<sequence>MGFGKSSLLAVALLLAVCRSIQALDVLQALNNPQYEQFNKALTEANLVDKINALKAVTVLPLCNDAMASLAGKSPEFVKATISSHVLIGYYDEKKLMENIGSQTPMETLLQSSGLAKDKQGYLLVQLVNEGEVVFGSAASPAGTVFTVGLVQTVAKQPEEFSALEVTKPILVPGIENLLSVKGSTAASPSALAPAPGSSDASRLCMGLLAAASASAAFILALYNSDLSFLVNEITLLARVRGIQLTKDDRANEGLTCGNHFFTLGRRSGKAGRKALVRRFVFLRFGFCSRDVGHSSPLRMKKLHDNVVQSREELAIRFRDACDGVFVIAVRPMCNIFKMSDNRGAKMVADCEGLGGDSGFCVE</sequence>
<dbReference type="PANTHER" id="PTHR32382:SF86">
    <property type="entry name" value="FASCICLIN-LIKE ARABINOGALACTAN PROTEIN-RELATED"/>
    <property type="match status" value="1"/>
</dbReference>
<keyword evidence="3" id="KW-1185">Reference proteome</keyword>
<dbReference type="InterPro" id="IPR036378">
    <property type="entry name" value="FAS1_dom_sf"/>
</dbReference>